<dbReference type="AlphaFoldDB" id="A0A7R7VS29"/>
<comment type="function">
    <text evidence="1">Component of the biogenesis of lysosome-related organelles complex-1 (BLOC-1), a complex that is involved in endosomal cargo sorting.</text>
</comment>
<evidence type="ECO:0000313" key="10">
    <source>
        <dbReference type="Proteomes" id="UP000637239"/>
    </source>
</evidence>
<comment type="subcellular location">
    <subcellularLocation>
        <location evidence="2">Cytoplasm</location>
    </subcellularLocation>
</comment>
<dbReference type="PANTHER" id="PTHR39145">
    <property type="entry name" value="BIOGENESIS OF LYSOSOME-RELATED ORGANELLES COMPLEX 1 SUBUNIT CNL1"/>
    <property type="match status" value="1"/>
</dbReference>
<organism evidence="9 10">
    <name type="scientific">Aspergillus chevalieri</name>
    <name type="common">Eurotium chevalieri</name>
    <dbReference type="NCBI Taxonomy" id="182096"/>
    <lineage>
        <taxon>Eukaryota</taxon>
        <taxon>Fungi</taxon>
        <taxon>Dikarya</taxon>
        <taxon>Ascomycota</taxon>
        <taxon>Pezizomycotina</taxon>
        <taxon>Eurotiomycetes</taxon>
        <taxon>Eurotiomycetidae</taxon>
        <taxon>Eurotiales</taxon>
        <taxon>Aspergillaceae</taxon>
        <taxon>Aspergillus</taxon>
        <taxon>Aspergillus subgen. Aspergillus</taxon>
    </lineage>
</organism>
<proteinExistence type="inferred from homology"/>
<feature type="compositionally biased region" description="Gly residues" evidence="8">
    <location>
        <begin position="33"/>
        <end position="45"/>
    </location>
</feature>
<comment type="similarity">
    <text evidence="3">Belongs to the BLOC1S4 family.</text>
</comment>
<feature type="coiled-coil region" evidence="7">
    <location>
        <begin position="139"/>
        <end position="166"/>
    </location>
</feature>
<protein>
    <recommendedName>
        <fullName evidence="4">Biogenesis of lysosome-related organelles complex 1 subunit CNL1</fullName>
    </recommendedName>
    <alternativeName>
        <fullName evidence="6">CNO-like protein 1</fullName>
    </alternativeName>
</protein>
<gene>
    <name evidence="9" type="ORF">ACHE_50854A</name>
</gene>
<keyword evidence="10" id="KW-1185">Reference proteome</keyword>
<name>A0A7R7VS29_ASPCH</name>
<evidence type="ECO:0000256" key="2">
    <source>
        <dbReference type="ARBA" id="ARBA00004496"/>
    </source>
</evidence>
<evidence type="ECO:0000256" key="1">
    <source>
        <dbReference type="ARBA" id="ARBA00003807"/>
    </source>
</evidence>
<feature type="region of interest" description="Disordered" evidence="8">
    <location>
        <begin position="30"/>
        <end position="62"/>
    </location>
</feature>
<evidence type="ECO:0000256" key="7">
    <source>
        <dbReference type="SAM" id="Coils"/>
    </source>
</evidence>
<reference evidence="9" key="2">
    <citation type="submission" date="2021-02" db="EMBL/GenBank/DDBJ databases">
        <title>Aspergillus chevalieri M1 genome sequence.</title>
        <authorList>
            <person name="Kadooka C."/>
            <person name="Mori K."/>
            <person name="Futagami T."/>
        </authorList>
    </citation>
    <scope>NUCLEOTIDE SEQUENCE</scope>
    <source>
        <strain evidence="9">M1</strain>
    </source>
</reference>
<keyword evidence="5" id="KW-0963">Cytoplasm</keyword>
<accession>A0A7R7VS29</accession>
<dbReference type="GO" id="GO:0007032">
    <property type="term" value="P:endosome organization"/>
    <property type="evidence" value="ECO:0007669"/>
    <property type="project" value="TreeGrafter"/>
</dbReference>
<dbReference type="EMBL" id="AP024420">
    <property type="protein sequence ID" value="BCR89656.1"/>
    <property type="molecule type" value="Genomic_DNA"/>
</dbReference>
<dbReference type="PANTHER" id="PTHR39145:SF1">
    <property type="entry name" value="BIOGENESIS OF LYSOSOME-RELATED ORGANELLES COMPLEX 1 SUBUNIT CNL1"/>
    <property type="match status" value="1"/>
</dbReference>
<dbReference type="GO" id="GO:0031083">
    <property type="term" value="C:BLOC-1 complex"/>
    <property type="evidence" value="ECO:0007669"/>
    <property type="project" value="InterPro"/>
</dbReference>
<evidence type="ECO:0000256" key="6">
    <source>
        <dbReference type="ARBA" id="ARBA00029995"/>
    </source>
</evidence>
<reference evidence="9" key="1">
    <citation type="submission" date="2021-01" db="EMBL/GenBank/DDBJ databases">
        <authorList>
            <consortium name="Aspergillus chevalieri M1 genome sequencing consortium"/>
            <person name="Kazuki M."/>
            <person name="Futagami T."/>
        </authorList>
    </citation>
    <scope>NUCLEOTIDE SEQUENCE</scope>
    <source>
        <strain evidence="9">M1</strain>
    </source>
</reference>
<dbReference type="InterPro" id="IPR034455">
    <property type="entry name" value="CNL1"/>
</dbReference>
<evidence type="ECO:0000256" key="4">
    <source>
        <dbReference type="ARBA" id="ARBA00014971"/>
    </source>
</evidence>
<keyword evidence="7" id="KW-0175">Coiled coil</keyword>
<dbReference type="Proteomes" id="UP000637239">
    <property type="component" value="Chromosome 5"/>
</dbReference>
<evidence type="ECO:0000256" key="3">
    <source>
        <dbReference type="ARBA" id="ARBA00007289"/>
    </source>
</evidence>
<dbReference type="GeneID" id="66984014"/>
<dbReference type="GO" id="GO:0005737">
    <property type="term" value="C:cytoplasm"/>
    <property type="evidence" value="ECO:0007669"/>
    <property type="project" value="UniProtKB-SubCell"/>
</dbReference>
<sequence length="168" mass="18550">MSVSASIPDTSLGLTSSEIQILRQQQQLALQGGHTGGGVTRGRGTGRTSNASSRAASAASSHGRLLLDPMNLRALSHQLDSLQEQIRNRLDYLEEQMQLSLQNSTDRAGNVIRNADAEIARTRSILTSIDDLETEFAKIANIREIVKQYRARIEGLDQRLDQAARRRR</sequence>
<evidence type="ECO:0000256" key="8">
    <source>
        <dbReference type="SAM" id="MobiDB-lite"/>
    </source>
</evidence>
<dbReference type="KEGG" id="ache:ACHE_50854A"/>
<feature type="compositionally biased region" description="Low complexity" evidence="8">
    <location>
        <begin position="46"/>
        <end position="61"/>
    </location>
</feature>
<evidence type="ECO:0000256" key="5">
    <source>
        <dbReference type="ARBA" id="ARBA00022490"/>
    </source>
</evidence>
<dbReference type="RefSeq" id="XP_043138178.1">
    <property type="nucleotide sequence ID" value="XM_043280616.1"/>
</dbReference>
<evidence type="ECO:0000313" key="9">
    <source>
        <dbReference type="EMBL" id="BCR89656.1"/>
    </source>
</evidence>